<comment type="caution">
    <text evidence="2">The sequence shown here is derived from an EMBL/GenBank/DDBJ whole genome shotgun (WGS) entry which is preliminary data.</text>
</comment>
<dbReference type="EMBL" id="RCNT01000002">
    <property type="protein sequence ID" value="RMA43293.1"/>
    <property type="molecule type" value="Genomic_DNA"/>
</dbReference>
<gene>
    <name evidence="2" type="ORF">D9R08_06685</name>
</gene>
<dbReference type="AlphaFoldDB" id="A0A3L9YAK1"/>
<keyword evidence="1" id="KW-0472">Membrane</keyword>
<organism evidence="2 3">
    <name type="scientific">Rhodophyticola porphyridii</name>
    <dbReference type="NCBI Taxonomy" id="1852017"/>
    <lineage>
        <taxon>Bacteria</taxon>
        <taxon>Pseudomonadati</taxon>
        <taxon>Pseudomonadota</taxon>
        <taxon>Alphaproteobacteria</taxon>
        <taxon>Rhodobacterales</taxon>
        <taxon>Roseobacteraceae</taxon>
        <taxon>Rhodophyticola</taxon>
    </lineage>
</organism>
<keyword evidence="1" id="KW-0812">Transmembrane</keyword>
<keyword evidence="1" id="KW-1133">Transmembrane helix</keyword>
<dbReference type="Proteomes" id="UP000281343">
    <property type="component" value="Unassembled WGS sequence"/>
</dbReference>
<keyword evidence="3" id="KW-1185">Reference proteome</keyword>
<protein>
    <submittedName>
        <fullName evidence="2">Uncharacterized protein</fullName>
    </submittedName>
</protein>
<sequence length="104" mass="10860">MAALILVVIGAIMPFIGLPMCWVALGLATISAFAGSRGWPVAVVAIAAVAFWFFTPSLWVEALAHNTGYGAATGNGPILRIVSLIMLAAPVVGIFMARPAQREH</sequence>
<proteinExistence type="predicted"/>
<accession>A0A3L9YAK1</accession>
<feature type="transmembrane region" description="Helical" evidence="1">
    <location>
        <begin position="78"/>
        <end position="97"/>
    </location>
</feature>
<evidence type="ECO:0000313" key="3">
    <source>
        <dbReference type="Proteomes" id="UP000281343"/>
    </source>
</evidence>
<feature type="transmembrane region" description="Helical" evidence="1">
    <location>
        <begin position="39"/>
        <end position="58"/>
    </location>
</feature>
<evidence type="ECO:0000256" key="1">
    <source>
        <dbReference type="SAM" id="Phobius"/>
    </source>
</evidence>
<reference evidence="2 3" key="1">
    <citation type="submission" date="2018-10" db="EMBL/GenBank/DDBJ databases">
        <authorList>
            <person name="Jung H.S."/>
            <person name="Jeon C.O."/>
        </authorList>
    </citation>
    <scope>NUCLEOTIDE SEQUENCE [LARGE SCALE GENOMIC DNA]</scope>
    <source>
        <strain evidence="2 3">MA-7-27</strain>
    </source>
</reference>
<evidence type="ECO:0000313" key="2">
    <source>
        <dbReference type="EMBL" id="RMA43293.1"/>
    </source>
</evidence>
<name>A0A3L9YAK1_9RHOB</name>
<feature type="transmembrane region" description="Helical" evidence="1">
    <location>
        <begin position="6"/>
        <end position="27"/>
    </location>
</feature>